<evidence type="ECO:0008006" key="3">
    <source>
        <dbReference type="Google" id="ProtNLM"/>
    </source>
</evidence>
<protein>
    <recommendedName>
        <fullName evidence="3">SRPBCC family protein</fullName>
    </recommendedName>
</protein>
<evidence type="ECO:0000313" key="1">
    <source>
        <dbReference type="EMBL" id="ETR70209.1"/>
    </source>
</evidence>
<gene>
    <name evidence="1" type="ORF">OMM_03407</name>
</gene>
<dbReference type="InterPro" id="IPR019587">
    <property type="entry name" value="Polyketide_cyclase/dehydratase"/>
</dbReference>
<sequence length="170" mass="19454">MIDHEMGNQPISFEIHIPVSAEKVWNQMISPGNAVLWHPFVKEHIAANWNGVGSKDKVTYNSGATFEREVIDWFEGIGFNLKVTENGKNEIHVSWRLTKVGEERCNLKVTAQVVFLKKLPLPIRWAVHKFKIKPAFLSYLELSMQGFVYYATTGEKVKRNQFGAHPLFSP</sequence>
<reference evidence="2" key="1">
    <citation type="submission" date="2012-11" db="EMBL/GenBank/DDBJ databases">
        <authorList>
            <person name="Lucero-Rivera Y.E."/>
            <person name="Tovar-Ramirez D."/>
        </authorList>
    </citation>
    <scope>NUCLEOTIDE SEQUENCE [LARGE SCALE GENOMIC DNA]</scope>
    <source>
        <strain evidence="2">Araruama</strain>
    </source>
</reference>
<dbReference type="AlphaFoldDB" id="A0A1V1P5N4"/>
<accession>A0A1V1P5N4</accession>
<dbReference type="EMBL" id="ATBP01000465">
    <property type="protein sequence ID" value="ETR70209.1"/>
    <property type="molecule type" value="Genomic_DNA"/>
</dbReference>
<dbReference type="InterPro" id="IPR023393">
    <property type="entry name" value="START-like_dom_sf"/>
</dbReference>
<dbReference type="SUPFAM" id="SSF55961">
    <property type="entry name" value="Bet v1-like"/>
    <property type="match status" value="1"/>
</dbReference>
<name>A0A1V1P5N4_9BACT</name>
<comment type="caution">
    <text evidence="1">The sequence shown here is derived from an EMBL/GenBank/DDBJ whole genome shotgun (WGS) entry which is preliminary data.</text>
</comment>
<proteinExistence type="predicted"/>
<evidence type="ECO:0000313" key="2">
    <source>
        <dbReference type="Proteomes" id="UP000189670"/>
    </source>
</evidence>
<dbReference type="Proteomes" id="UP000189670">
    <property type="component" value="Unassembled WGS sequence"/>
</dbReference>
<dbReference type="CDD" id="cd07812">
    <property type="entry name" value="SRPBCC"/>
    <property type="match status" value="1"/>
</dbReference>
<dbReference type="Pfam" id="PF10604">
    <property type="entry name" value="Polyketide_cyc2"/>
    <property type="match status" value="1"/>
</dbReference>
<organism evidence="1 2">
    <name type="scientific">Candidatus Magnetoglobus multicellularis str. Araruama</name>
    <dbReference type="NCBI Taxonomy" id="890399"/>
    <lineage>
        <taxon>Bacteria</taxon>
        <taxon>Pseudomonadati</taxon>
        <taxon>Thermodesulfobacteriota</taxon>
        <taxon>Desulfobacteria</taxon>
        <taxon>Desulfobacterales</taxon>
        <taxon>Desulfobacteraceae</taxon>
        <taxon>Candidatus Magnetoglobus</taxon>
    </lineage>
</organism>
<dbReference type="Gene3D" id="3.30.530.20">
    <property type="match status" value="1"/>
</dbReference>